<dbReference type="Proteomes" id="UP000248806">
    <property type="component" value="Unassembled WGS sequence"/>
</dbReference>
<dbReference type="AlphaFoldDB" id="A0A326TQI0"/>
<dbReference type="RefSeq" id="WP_111326569.1">
    <property type="nucleotide sequence ID" value="NZ_BIFX01000001.1"/>
</dbReference>
<evidence type="ECO:0000313" key="2">
    <source>
        <dbReference type="Proteomes" id="UP000248806"/>
    </source>
</evidence>
<protein>
    <submittedName>
        <fullName evidence="1">Uncharacterized protein</fullName>
    </submittedName>
</protein>
<dbReference type="OrthoDB" id="155297at2"/>
<organism evidence="1 2">
    <name type="scientific">Thermosporothrix hazakensis</name>
    <dbReference type="NCBI Taxonomy" id="644383"/>
    <lineage>
        <taxon>Bacteria</taxon>
        <taxon>Bacillati</taxon>
        <taxon>Chloroflexota</taxon>
        <taxon>Ktedonobacteria</taxon>
        <taxon>Ktedonobacterales</taxon>
        <taxon>Thermosporotrichaceae</taxon>
        <taxon>Thermosporothrix</taxon>
    </lineage>
</organism>
<sequence>MRNELLNWFAREKLLLTDVLTSGDDPEHDEIKITVKPPLVALSRADSDFRECPDPVDFGYPPDCLDYMTLDDMHAFVLSWYEKAVEAGLVKCFVCNKILDMGDEKPWDAVFVSNPMYCWLLVHFDCKRYLNRDLRGRHPFEVSSARPEYFDFFLD</sequence>
<dbReference type="EMBL" id="QKUF01000052">
    <property type="protein sequence ID" value="PZW18339.1"/>
    <property type="molecule type" value="Genomic_DNA"/>
</dbReference>
<gene>
    <name evidence="1" type="ORF">EI42_06214</name>
</gene>
<evidence type="ECO:0000313" key="1">
    <source>
        <dbReference type="EMBL" id="PZW18339.1"/>
    </source>
</evidence>
<comment type="caution">
    <text evidence="1">The sequence shown here is derived from an EMBL/GenBank/DDBJ whole genome shotgun (WGS) entry which is preliminary data.</text>
</comment>
<proteinExistence type="predicted"/>
<keyword evidence="2" id="KW-1185">Reference proteome</keyword>
<name>A0A326TQI0_THEHA</name>
<accession>A0A326TQI0</accession>
<reference evidence="1 2" key="1">
    <citation type="submission" date="2018-06" db="EMBL/GenBank/DDBJ databases">
        <title>Genomic Encyclopedia of Archaeal and Bacterial Type Strains, Phase II (KMG-II): from individual species to whole genera.</title>
        <authorList>
            <person name="Goeker M."/>
        </authorList>
    </citation>
    <scope>NUCLEOTIDE SEQUENCE [LARGE SCALE GENOMIC DNA]</scope>
    <source>
        <strain evidence="1 2">ATCC BAA-1881</strain>
    </source>
</reference>